<organism evidence="1 2">
    <name type="scientific">Agrobacterium genomosp. 13 str. CFBP 6927</name>
    <dbReference type="NCBI Taxonomy" id="1183428"/>
    <lineage>
        <taxon>Bacteria</taxon>
        <taxon>Pseudomonadati</taxon>
        <taxon>Pseudomonadota</taxon>
        <taxon>Alphaproteobacteria</taxon>
        <taxon>Hyphomicrobiales</taxon>
        <taxon>Rhizobiaceae</taxon>
        <taxon>Rhizobium/Agrobacterium group</taxon>
        <taxon>Agrobacterium</taxon>
        <taxon>Agrobacterium tumefaciens complex</taxon>
    </lineage>
</organism>
<dbReference type="EMBL" id="FBWH01000048">
    <property type="protein sequence ID" value="CUX63777.1"/>
    <property type="molecule type" value="Genomic_DNA"/>
</dbReference>
<reference evidence="1 2" key="1">
    <citation type="submission" date="2016-01" db="EMBL/GenBank/DDBJ databases">
        <authorList>
            <person name="Regsiter A."/>
            <person name="william w."/>
        </authorList>
    </citation>
    <scope>NUCLEOTIDE SEQUENCE [LARGE SCALE GENOMIC DNA]</scope>
    <source>
        <strain evidence="1 2">CFBP 6927</strain>
    </source>
</reference>
<gene>
    <name evidence="1" type="ORF">AGR13a_Lc90098</name>
</gene>
<evidence type="ECO:0000313" key="2">
    <source>
        <dbReference type="Proteomes" id="UP000191812"/>
    </source>
</evidence>
<name>A0ABM9VMW8_9HYPH</name>
<dbReference type="Proteomes" id="UP000191812">
    <property type="component" value="Unassembled WGS sequence"/>
</dbReference>
<accession>A0ABM9VMW8</accession>
<evidence type="ECO:0000313" key="1">
    <source>
        <dbReference type="EMBL" id="CUX63777.1"/>
    </source>
</evidence>
<protein>
    <submittedName>
        <fullName evidence="1">Uncharacterized protein</fullName>
    </submittedName>
</protein>
<proteinExistence type="predicted"/>
<comment type="caution">
    <text evidence="1">The sequence shown here is derived from an EMBL/GenBank/DDBJ whole genome shotgun (WGS) entry which is preliminary data.</text>
</comment>
<keyword evidence="2" id="KW-1185">Reference proteome</keyword>
<sequence>MSHFSKKFSRFCHFPVAFQNRLSDIAPVAASRTAHGSAYYPGPMDLSGCSSGVEHNLAKVGVEGSNPFARSKFPSHRFYIEICDLCFAQAGQLILFRVQGCHGFRSASRYEIAGACGTYGKNERFSHEAPNLSSPLNCPPRAGIFLRWGRQRKNATCPGTALT</sequence>